<gene>
    <name evidence="2" type="ORF">FHU29_002884</name>
</gene>
<name>A0A839RNR0_9ACTN</name>
<feature type="transmembrane region" description="Helical" evidence="1">
    <location>
        <begin position="12"/>
        <end position="35"/>
    </location>
</feature>
<protein>
    <submittedName>
        <fullName evidence="2">Uncharacterized protein</fullName>
    </submittedName>
</protein>
<proteinExistence type="predicted"/>
<accession>A0A839RNR0</accession>
<feature type="transmembrane region" description="Helical" evidence="1">
    <location>
        <begin position="47"/>
        <end position="67"/>
    </location>
</feature>
<sequence>MVLCLAWMLGVRAAATLLVPFLVLVVGLFAALYFFRSNWRATLAGRALLYSKLSLLVLSSYGATVLILDEFPARDWVRLTVYLVVALTQLNLLLTFIRVQNERERSR</sequence>
<keyword evidence="1" id="KW-0812">Transmembrane</keyword>
<keyword evidence="3" id="KW-1185">Reference proteome</keyword>
<evidence type="ECO:0000313" key="3">
    <source>
        <dbReference type="Proteomes" id="UP000567922"/>
    </source>
</evidence>
<dbReference type="Pfam" id="PF23778">
    <property type="entry name" value="Phage_holin_2"/>
    <property type="match status" value="1"/>
</dbReference>
<comment type="caution">
    <text evidence="2">The sequence shown here is derived from an EMBL/GenBank/DDBJ whole genome shotgun (WGS) entry which is preliminary data.</text>
</comment>
<evidence type="ECO:0000313" key="2">
    <source>
        <dbReference type="EMBL" id="MBB3038415.1"/>
    </source>
</evidence>
<organism evidence="2 3">
    <name type="scientific">Hoyosella altamirensis</name>
    <dbReference type="NCBI Taxonomy" id="616997"/>
    <lineage>
        <taxon>Bacteria</taxon>
        <taxon>Bacillati</taxon>
        <taxon>Actinomycetota</taxon>
        <taxon>Actinomycetes</taxon>
        <taxon>Mycobacteriales</taxon>
        <taxon>Hoyosellaceae</taxon>
        <taxon>Hoyosella</taxon>
    </lineage>
</organism>
<keyword evidence="1" id="KW-1133">Transmembrane helix</keyword>
<reference evidence="2 3" key="1">
    <citation type="submission" date="2020-08" db="EMBL/GenBank/DDBJ databases">
        <title>Sequencing the genomes of 1000 actinobacteria strains.</title>
        <authorList>
            <person name="Klenk H.-P."/>
        </authorList>
    </citation>
    <scope>NUCLEOTIDE SEQUENCE [LARGE SCALE GENOMIC DNA]</scope>
    <source>
        <strain evidence="2 3">DSM 45258</strain>
    </source>
</reference>
<dbReference type="AlphaFoldDB" id="A0A839RNR0"/>
<dbReference type="Proteomes" id="UP000567922">
    <property type="component" value="Unassembled WGS sequence"/>
</dbReference>
<dbReference type="InterPro" id="IPR056964">
    <property type="entry name" value="Phage_holin"/>
</dbReference>
<keyword evidence="1" id="KW-0472">Membrane</keyword>
<dbReference type="EMBL" id="JACHWS010000003">
    <property type="protein sequence ID" value="MBB3038415.1"/>
    <property type="molecule type" value="Genomic_DNA"/>
</dbReference>
<feature type="transmembrane region" description="Helical" evidence="1">
    <location>
        <begin position="79"/>
        <end position="97"/>
    </location>
</feature>
<evidence type="ECO:0000256" key="1">
    <source>
        <dbReference type="SAM" id="Phobius"/>
    </source>
</evidence>